<dbReference type="EMBL" id="GEBQ01020536">
    <property type="protein sequence ID" value="JAT19441.1"/>
    <property type="molecule type" value="Transcribed_RNA"/>
</dbReference>
<keyword evidence="1" id="KW-0812">Transmembrane</keyword>
<name>A0A1B6L748_9HEMI</name>
<accession>A0A1B6L748</accession>
<feature type="transmembrane region" description="Helical" evidence="1">
    <location>
        <begin position="131"/>
        <end position="152"/>
    </location>
</feature>
<gene>
    <name evidence="2" type="ORF">g.3819</name>
</gene>
<dbReference type="PANTHER" id="PTHR11161:SF71">
    <property type="entry name" value="NOSE RESISTANT-TO-FLUOXETINE PROTEIN N-TERMINAL DOMAIN-CONTAINING PROTEIN"/>
    <property type="match status" value="1"/>
</dbReference>
<organism evidence="2">
    <name type="scientific">Graphocephala atropunctata</name>
    <dbReference type="NCBI Taxonomy" id="36148"/>
    <lineage>
        <taxon>Eukaryota</taxon>
        <taxon>Metazoa</taxon>
        <taxon>Ecdysozoa</taxon>
        <taxon>Arthropoda</taxon>
        <taxon>Hexapoda</taxon>
        <taxon>Insecta</taxon>
        <taxon>Pterygota</taxon>
        <taxon>Neoptera</taxon>
        <taxon>Paraneoptera</taxon>
        <taxon>Hemiptera</taxon>
        <taxon>Auchenorrhyncha</taxon>
        <taxon>Membracoidea</taxon>
        <taxon>Cicadellidae</taxon>
        <taxon>Cicadellinae</taxon>
        <taxon>Cicadellini</taxon>
        <taxon>Graphocephala</taxon>
    </lineage>
</organism>
<sequence>MTAAYLYMRLKSNGYKLTVNKVRSGSAMWAVVALTSMMGAWVFYIPGRPYYPLENALYNPLHRFGWAAAMSWIVVVGGISGFGILEPILSMKCLVPLSRLTYCVFLVHGLVQLYSVAILRTSEYMSFPKLFWMWLGDVTSSFILALLVHLLLEAPVNGLLKLLLQPKHKVFKDK</sequence>
<reference evidence="2" key="1">
    <citation type="submission" date="2015-11" db="EMBL/GenBank/DDBJ databases">
        <title>De novo transcriptome assembly of four potential Pierce s Disease insect vectors from Arizona vineyards.</title>
        <authorList>
            <person name="Tassone E.E."/>
        </authorList>
    </citation>
    <scope>NUCLEOTIDE SEQUENCE</scope>
</reference>
<evidence type="ECO:0008006" key="3">
    <source>
        <dbReference type="Google" id="ProtNLM"/>
    </source>
</evidence>
<dbReference type="InterPro" id="IPR052728">
    <property type="entry name" value="O2_lipid_transport_reg"/>
</dbReference>
<evidence type="ECO:0000256" key="1">
    <source>
        <dbReference type="SAM" id="Phobius"/>
    </source>
</evidence>
<feature type="transmembrane region" description="Helical" evidence="1">
    <location>
        <begin position="64"/>
        <end position="85"/>
    </location>
</feature>
<feature type="transmembrane region" description="Helical" evidence="1">
    <location>
        <begin position="26"/>
        <end position="44"/>
    </location>
</feature>
<keyword evidence="1" id="KW-1133">Transmembrane helix</keyword>
<protein>
    <recommendedName>
        <fullName evidence="3">Acyltransferase 3 domain-containing protein</fullName>
    </recommendedName>
</protein>
<dbReference type="PANTHER" id="PTHR11161">
    <property type="entry name" value="O-ACYLTRANSFERASE"/>
    <property type="match status" value="1"/>
</dbReference>
<feature type="transmembrane region" description="Helical" evidence="1">
    <location>
        <begin position="97"/>
        <end position="119"/>
    </location>
</feature>
<dbReference type="AlphaFoldDB" id="A0A1B6L748"/>
<keyword evidence="1" id="KW-0472">Membrane</keyword>
<evidence type="ECO:0000313" key="2">
    <source>
        <dbReference type="EMBL" id="JAT19441.1"/>
    </source>
</evidence>
<proteinExistence type="predicted"/>